<reference evidence="6" key="1">
    <citation type="journal article" date="2023" name="Plant J.">
        <title>Genome sequences and population genomics provide insights into the demographic history, inbreeding, and mutation load of two 'living fossil' tree species of Dipteronia.</title>
        <authorList>
            <person name="Feng Y."/>
            <person name="Comes H.P."/>
            <person name="Chen J."/>
            <person name="Zhu S."/>
            <person name="Lu R."/>
            <person name="Zhang X."/>
            <person name="Li P."/>
            <person name="Qiu J."/>
            <person name="Olsen K.M."/>
            <person name="Qiu Y."/>
        </authorList>
    </citation>
    <scope>NUCLEOTIDE SEQUENCE</scope>
    <source>
        <strain evidence="6">KIB01</strain>
    </source>
</reference>
<dbReference type="Pfam" id="PF04434">
    <property type="entry name" value="SWIM"/>
    <property type="match status" value="1"/>
</dbReference>
<dbReference type="PANTHER" id="PTHR31973:SF187">
    <property type="entry name" value="MUTATOR TRANSPOSASE MUDRA PROTEIN"/>
    <property type="match status" value="1"/>
</dbReference>
<evidence type="ECO:0000313" key="6">
    <source>
        <dbReference type="EMBL" id="KAK2645741.1"/>
    </source>
</evidence>
<dbReference type="PROSITE" id="PS50966">
    <property type="entry name" value="ZF_SWIM"/>
    <property type="match status" value="1"/>
</dbReference>
<evidence type="ECO:0000256" key="1">
    <source>
        <dbReference type="ARBA" id="ARBA00022723"/>
    </source>
</evidence>
<dbReference type="InterPro" id="IPR006564">
    <property type="entry name" value="Znf_PMZ"/>
</dbReference>
<proteinExistence type="predicted"/>
<keyword evidence="1" id="KW-0479">Metal-binding</keyword>
<name>A0AAD9U1H8_9ROSI</name>
<dbReference type="SMART" id="SM00575">
    <property type="entry name" value="ZnF_PMZ"/>
    <property type="match status" value="1"/>
</dbReference>
<gene>
    <name evidence="6" type="ORF">Ddye_020936</name>
</gene>
<keyword evidence="3" id="KW-0862">Zinc</keyword>
<dbReference type="GO" id="GO:0008270">
    <property type="term" value="F:zinc ion binding"/>
    <property type="evidence" value="ECO:0007669"/>
    <property type="project" value="UniProtKB-KW"/>
</dbReference>
<dbReference type="PANTHER" id="PTHR31973">
    <property type="entry name" value="POLYPROTEIN, PUTATIVE-RELATED"/>
    <property type="match status" value="1"/>
</dbReference>
<keyword evidence="2 4" id="KW-0863">Zinc-finger</keyword>
<feature type="domain" description="SWIM-type" evidence="5">
    <location>
        <begin position="42"/>
        <end position="74"/>
    </location>
</feature>
<evidence type="ECO:0000256" key="2">
    <source>
        <dbReference type="ARBA" id="ARBA00022771"/>
    </source>
</evidence>
<dbReference type="EMBL" id="JANJYI010000006">
    <property type="protein sequence ID" value="KAK2645741.1"/>
    <property type="molecule type" value="Genomic_DNA"/>
</dbReference>
<protein>
    <recommendedName>
        <fullName evidence="5">SWIM-type domain-containing protein</fullName>
    </recommendedName>
</protein>
<dbReference type="InterPro" id="IPR007527">
    <property type="entry name" value="Znf_SWIM"/>
</dbReference>
<dbReference type="AlphaFoldDB" id="A0AAD9U1H8"/>
<evidence type="ECO:0000313" key="7">
    <source>
        <dbReference type="Proteomes" id="UP001280121"/>
    </source>
</evidence>
<evidence type="ECO:0000259" key="5">
    <source>
        <dbReference type="PROSITE" id="PS50966"/>
    </source>
</evidence>
<dbReference type="Proteomes" id="UP001280121">
    <property type="component" value="Unassembled WGS sequence"/>
</dbReference>
<keyword evidence="7" id="KW-1185">Reference proteome</keyword>
<comment type="caution">
    <text evidence="6">The sequence shown here is derived from an EMBL/GenBank/DDBJ whole genome shotgun (WGS) entry which is preliminary data.</text>
</comment>
<accession>A0AAD9U1H8</accession>
<evidence type="ECO:0000256" key="3">
    <source>
        <dbReference type="ARBA" id="ARBA00022833"/>
    </source>
</evidence>
<evidence type="ECO:0000256" key="4">
    <source>
        <dbReference type="PROSITE-ProRule" id="PRU00325"/>
    </source>
</evidence>
<sequence>MSTPLTKSAEKRLRRRTNKSRCYCVHPINLYEHHVVDEHLNGFVNLMEKTCTCRKFQLDQLPCRHVLVACNLHRSSCYDYCSHYYHKETLVTAYTGSICPVSLMEEWDMLEDVQSLFVLPPKGHKPNRHFPKKRRPSQGEEIVHRKCSRRGGLAHNR</sequence>
<organism evidence="6 7">
    <name type="scientific">Dipteronia dyeriana</name>
    <dbReference type="NCBI Taxonomy" id="168575"/>
    <lineage>
        <taxon>Eukaryota</taxon>
        <taxon>Viridiplantae</taxon>
        <taxon>Streptophyta</taxon>
        <taxon>Embryophyta</taxon>
        <taxon>Tracheophyta</taxon>
        <taxon>Spermatophyta</taxon>
        <taxon>Magnoliopsida</taxon>
        <taxon>eudicotyledons</taxon>
        <taxon>Gunneridae</taxon>
        <taxon>Pentapetalae</taxon>
        <taxon>rosids</taxon>
        <taxon>malvids</taxon>
        <taxon>Sapindales</taxon>
        <taxon>Sapindaceae</taxon>
        <taxon>Hippocastanoideae</taxon>
        <taxon>Acereae</taxon>
        <taxon>Dipteronia</taxon>
    </lineage>
</organism>